<keyword evidence="1" id="KW-1133">Transmembrane helix</keyword>
<organism evidence="2 3">
    <name type="scientific">Ectopseudomonas oleovorans</name>
    <name type="common">Pseudomonas oleovorans</name>
    <dbReference type="NCBI Taxonomy" id="301"/>
    <lineage>
        <taxon>Bacteria</taxon>
        <taxon>Pseudomonadati</taxon>
        <taxon>Pseudomonadota</taxon>
        <taxon>Gammaproteobacteria</taxon>
        <taxon>Pseudomonadales</taxon>
        <taxon>Pseudomonadaceae</taxon>
        <taxon>Ectopseudomonas</taxon>
    </lineage>
</organism>
<dbReference type="GO" id="GO:0005886">
    <property type="term" value="C:plasma membrane"/>
    <property type="evidence" value="ECO:0007669"/>
    <property type="project" value="TreeGrafter"/>
</dbReference>
<keyword evidence="1" id="KW-0812">Transmembrane</keyword>
<dbReference type="GO" id="GO:0034228">
    <property type="term" value="F:ethanolamine transmembrane transporter activity"/>
    <property type="evidence" value="ECO:0007669"/>
    <property type="project" value="InterPro"/>
</dbReference>
<evidence type="ECO:0000313" key="3">
    <source>
        <dbReference type="Proteomes" id="UP000265836"/>
    </source>
</evidence>
<dbReference type="EMBL" id="QXDA01000009">
    <property type="protein sequence ID" value="RIA18869.1"/>
    <property type="molecule type" value="Genomic_DNA"/>
</dbReference>
<feature type="transmembrane region" description="Helical" evidence="1">
    <location>
        <begin position="363"/>
        <end position="386"/>
    </location>
</feature>
<keyword evidence="1" id="KW-0472">Membrane</keyword>
<sequence>MENIGTYVIYVIMVCAVIGAIASMINPESELGQEFIAGLHSIGPIFIPVAGIMAAIPFISSGISHVIAPLFQLIGADPGIAGPIFIASDMGGYQLAKALAQSPEGWILGLITGFQSGATIIFVIPVGLAMLRKVDHKYMALGIMAGLLTIPVSIMVIAMMMQALGLNVRPDIATTGAATEALHFTLPMLLRNLMPLILFCIAMAAALRYFPNVMVHLFLKLGQFMYISVVLVLVASIVQYFTGFFSAVFGGWGFAPIIADAEDQFRALEIAGYIGLMLCGAFPMVYLLKRFMSKPIEKVASRFGISGVGAAGMLASSANIIAMFRLVSDMPPKDKVLVIAFSVCAAFTFGDHMAFSANFQPSLILPLMIGKLSGGLIAMVLAYWLAVPKAKEMGLQDETAAAGTLRASAETA</sequence>
<feature type="transmembrane region" description="Helical" evidence="1">
    <location>
        <begin position="106"/>
        <end position="131"/>
    </location>
</feature>
<dbReference type="Pfam" id="PF04346">
    <property type="entry name" value="EutH"/>
    <property type="match status" value="1"/>
</dbReference>
<feature type="transmembrane region" description="Helical" evidence="1">
    <location>
        <begin position="300"/>
        <end position="324"/>
    </location>
</feature>
<feature type="transmembrane region" description="Helical" evidence="1">
    <location>
        <begin position="7"/>
        <end position="25"/>
    </location>
</feature>
<feature type="transmembrane region" description="Helical" evidence="1">
    <location>
        <begin position="193"/>
        <end position="210"/>
    </location>
</feature>
<dbReference type="PIRSF" id="PIRSF019466">
    <property type="entry name" value="EutH"/>
    <property type="match status" value="1"/>
</dbReference>
<feature type="transmembrane region" description="Helical" evidence="1">
    <location>
        <begin position="138"/>
        <end position="161"/>
    </location>
</feature>
<feature type="transmembrane region" description="Helical" evidence="1">
    <location>
        <begin position="66"/>
        <end position="86"/>
    </location>
</feature>
<dbReference type="PANTHER" id="PTHR40089:SF1">
    <property type="entry name" value="ETHANOLAMINE PERMEASE EUTH-RELATED"/>
    <property type="match status" value="1"/>
</dbReference>
<dbReference type="NCBIfam" id="NF011668">
    <property type="entry name" value="PRK15086.1-4"/>
    <property type="match status" value="1"/>
</dbReference>
<feature type="transmembrane region" description="Helical" evidence="1">
    <location>
        <begin position="37"/>
        <end position="59"/>
    </location>
</feature>
<dbReference type="InterPro" id="IPR007441">
    <property type="entry name" value="EutH"/>
</dbReference>
<accession>A0A397M5D6</accession>
<feature type="transmembrane region" description="Helical" evidence="1">
    <location>
        <begin position="270"/>
        <end position="288"/>
    </location>
</feature>
<proteinExistence type="predicted"/>
<evidence type="ECO:0000256" key="1">
    <source>
        <dbReference type="SAM" id="Phobius"/>
    </source>
</evidence>
<dbReference type="AlphaFoldDB" id="A0A397M5D6"/>
<dbReference type="Proteomes" id="UP000265836">
    <property type="component" value="Unassembled WGS sequence"/>
</dbReference>
<comment type="caution">
    <text evidence="2">The sequence shown here is derived from an EMBL/GenBank/DDBJ whole genome shotgun (WGS) entry which is preliminary data.</text>
</comment>
<feature type="transmembrane region" description="Helical" evidence="1">
    <location>
        <begin position="336"/>
        <end position="357"/>
    </location>
</feature>
<name>A0A397M5D6_ECTOL</name>
<gene>
    <name evidence="2" type="ORF">DFO61_4762</name>
</gene>
<dbReference type="PANTHER" id="PTHR40089">
    <property type="entry name" value="ETHANOLAMINE UTILIZATION PROTEIN EUTH"/>
    <property type="match status" value="1"/>
</dbReference>
<reference evidence="2 3" key="1">
    <citation type="submission" date="2018-08" db="EMBL/GenBank/DDBJ databases">
        <title>Genome sequencing of rice bacterial endophytes.</title>
        <authorList>
            <person name="Venturi V."/>
        </authorList>
    </citation>
    <scope>NUCLEOTIDE SEQUENCE [LARGE SCALE GENOMIC DNA]</scope>
    <source>
        <strain evidence="2 3">E1205</strain>
    </source>
</reference>
<protein>
    <submittedName>
        <fullName evidence="2">Ethanolamine transporter</fullName>
    </submittedName>
</protein>
<dbReference type="RefSeq" id="WP_119695012.1">
    <property type="nucleotide sequence ID" value="NZ_QXDA01000009.1"/>
</dbReference>
<evidence type="ECO:0000313" key="2">
    <source>
        <dbReference type="EMBL" id="RIA18869.1"/>
    </source>
</evidence>